<protein>
    <submittedName>
        <fullName evidence="3">Uncharacterized protein LOC101863497</fullName>
    </submittedName>
</protein>
<dbReference type="RefSeq" id="XP_005094405.1">
    <property type="nucleotide sequence ID" value="XM_005094348.3"/>
</dbReference>
<accession>A0ABM0JIH7</accession>
<dbReference type="Proteomes" id="UP000694888">
    <property type="component" value="Unplaced"/>
</dbReference>
<proteinExistence type="predicted"/>
<gene>
    <name evidence="3" type="primary">LOC101863497</name>
</gene>
<feature type="transmembrane region" description="Helical" evidence="1">
    <location>
        <begin position="49"/>
        <end position="80"/>
    </location>
</feature>
<keyword evidence="2" id="KW-1185">Reference proteome</keyword>
<dbReference type="GeneID" id="101863497"/>
<keyword evidence="1" id="KW-0472">Membrane</keyword>
<reference evidence="3" key="1">
    <citation type="submission" date="2025-08" db="UniProtKB">
        <authorList>
            <consortium name="RefSeq"/>
        </authorList>
    </citation>
    <scope>IDENTIFICATION</scope>
</reference>
<evidence type="ECO:0000313" key="3">
    <source>
        <dbReference type="RefSeq" id="XP_005094405.1"/>
    </source>
</evidence>
<evidence type="ECO:0000256" key="1">
    <source>
        <dbReference type="SAM" id="Phobius"/>
    </source>
</evidence>
<keyword evidence="1" id="KW-0812">Transmembrane</keyword>
<organism evidence="2 3">
    <name type="scientific">Aplysia californica</name>
    <name type="common">California sea hare</name>
    <dbReference type="NCBI Taxonomy" id="6500"/>
    <lineage>
        <taxon>Eukaryota</taxon>
        <taxon>Metazoa</taxon>
        <taxon>Spiralia</taxon>
        <taxon>Lophotrochozoa</taxon>
        <taxon>Mollusca</taxon>
        <taxon>Gastropoda</taxon>
        <taxon>Heterobranchia</taxon>
        <taxon>Euthyneura</taxon>
        <taxon>Tectipleura</taxon>
        <taxon>Aplysiida</taxon>
        <taxon>Aplysioidea</taxon>
        <taxon>Aplysiidae</taxon>
        <taxon>Aplysia</taxon>
    </lineage>
</organism>
<evidence type="ECO:0000313" key="2">
    <source>
        <dbReference type="Proteomes" id="UP000694888"/>
    </source>
</evidence>
<feature type="transmembrane region" description="Helical" evidence="1">
    <location>
        <begin position="86"/>
        <end position="109"/>
    </location>
</feature>
<name>A0ABM0JIH7_APLCA</name>
<sequence length="113" mass="12454">MENESHHFFFLPILVVLSVVFLFLISGILDTLIEACDRQDCGPITRTLLSFFVIILQIVALPITLSIIVLTIVAFCLITVLQALGWAFLILVSNPVGIALLAIVTFGYFNTSQ</sequence>
<keyword evidence="1" id="KW-1133">Transmembrane helix</keyword>
<feature type="transmembrane region" description="Helical" evidence="1">
    <location>
        <begin position="6"/>
        <end position="29"/>
    </location>
</feature>